<evidence type="ECO:0000313" key="2">
    <source>
        <dbReference type="Proteomes" id="UP000821866"/>
    </source>
</evidence>
<dbReference type="EMBL" id="JABSTU010000001">
    <property type="protein sequence ID" value="KAH8039886.1"/>
    <property type="molecule type" value="Genomic_DNA"/>
</dbReference>
<reference evidence="1" key="1">
    <citation type="journal article" date="2020" name="Cell">
        <title>Large-Scale Comparative Analyses of Tick Genomes Elucidate Their Genetic Diversity and Vector Capacities.</title>
        <authorList>
            <consortium name="Tick Genome and Microbiome Consortium (TIGMIC)"/>
            <person name="Jia N."/>
            <person name="Wang J."/>
            <person name="Shi W."/>
            <person name="Du L."/>
            <person name="Sun Y."/>
            <person name="Zhan W."/>
            <person name="Jiang J.F."/>
            <person name="Wang Q."/>
            <person name="Zhang B."/>
            <person name="Ji P."/>
            <person name="Bell-Sakyi L."/>
            <person name="Cui X.M."/>
            <person name="Yuan T.T."/>
            <person name="Jiang B.G."/>
            <person name="Yang W.F."/>
            <person name="Lam T.T."/>
            <person name="Chang Q.C."/>
            <person name="Ding S.J."/>
            <person name="Wang X.J."/>
            <person name="Zhu J.G."/>
            <person name="Ruan X.D."/>
            <person name="Zhao L."/>
            <person name="Wei J.T."/>
            <person name="Ye R.Z."/>
            <person name="Que T.C."/>
            <person name="Du C.H."/>
            <person name="Zhou Y.H."/>
            <person name="Cheng J.X."/>
            <person name="Dai P.F."/>
            <person name="Guo W.B."/>
            <person name="Han X.H."/>
            <person name="Huang E.J."/>
            <person name="Li L.F."/>
            <person name="Wei W."/>
            <person name="Gao Y.C."/>
            <person name="Liu J.Z."/>
            <person name="Shao H.Z."/>
            <person name="Wang X."/>
            <person name="Wang C.C."/>
            <person name="Yang T.C."/>
            <person name="Huo Q.B."/>
            <person name="Li W."/>
            <person name="Chen H.Y."/>
            <person name="Chen S.E."/>
            <person name="Zhou L.G."/>
            <person name="Ni X.B."/>
            <person name="Tian J.H."/>
            <person name="Sheng Y."/>
            <person name="Liu T."/>
            <person name="Pan Y.S."/>
            <person name="Xia L.Y."/>
            <person name="Li J."/>
            <person name="Zhao F."/>
            <person name="Cao W.C."/>
        </authorList>
    </citation>
    <scope>NUCLEOTIDE SEQUENCE</scope>
    <source>
        <strain evidence="1">Rmic-2018</strain>
    </source>
</reference>
<gene>
    <name evidence="1" type="ORF">HPB51_009142</name>
</gene>
<comment type="caution">
    <text evidence="1">The sequence shown here is derived from an EMBL/GenBank/DDBJ whole genome shotgun (WGS) entry which is preliminary data.</text>
</comment>
<evidence type="ECO:0000313" key="1">
    <source>
        <dbReference type="EMBL" id="KAH8039886.1"/>
    </source>
</evidence>
<reference evidence="1" key="2">
    <citation type="submission" date="2021-09" db="EMBL/GenBank/DDBJ databases">
        <authorList>
            <person name="Jia N."/>
            <person name="Wang J."/>
            <person name="Shi W."/>
            <person name="Du L."/>
            <person name="Sun Y."/>
            <person name="Zhan W."/>
            <person name="Jiang J."/>
            <person name="Wang Q."/>
            <person name="Zhang B."/>
            <person name="Ji P."/>
            <person name="Sakyi L.B."/>
            <person name="Cui X."/>
            <person name="Yuan T."/>
            <person name="Jiang B."/>
            <person name="Yang W."/>
            <person name="Lam T.T.-Y."/>
            <person name="Chang Q."/>
            <person name="Ding S."/>
            <person name="Wang X."/>
            <person name="Zhu J."/>
            <person name="Ruan X."/>
            <person name="Zhao L."/>
            <person name="Wei J."/>
            <person name="Que T."/>
            <person name="Du C."/>
            <person name="Cheng J."/>
            <person name="Dai P."/>
            <person name="Han X."/>
            <person name="Huang E."/>
            <person name="Gao Y."/>
            <person name="Liu J."/>
            <person name="Shao H."/>
            <person name="Ye R."/>
            <person name="Li L."/>
            <person name="Wei W."/>
            <person name="Wang X."/>
            <person name="Wang C."/>
            <person name="Huo Q."/>
            <person name="Li W."/>
            <person name="Guo W."/>
            <person name="Chen H."/>
            <person name="Chen S."/>
            <person name="Zhou L."/>
            <person name="Zhou L."/>
            <person name="Ni X."/>
            <person name="Tian J."/>
            <person name="Zhou Y."/>
            <person name="Sheng Y."/>
            <person name="Liu T."/>
            <person name="Pan Y."/>
            <person name="Xia L."/>
            <person name="Li J."/>
            <person name="Zhao F."/>
            <person name="Cao W."/>
        </authorList>
    </citation>
    <scope>NUCLEOTIDE SEQUENCE</scope>
    <source>
        <strain evidence="1">Rmic-2018</strain>
        <tissue evidence="1">Larvae</tissue>
    </source>
</reference>
<organism evidence="1 2">
    <name type="scientific">Rhipicephalus microplus</name>
    <name type="common">Cattle tick</name>
    <name type="synonym">Boophilus microplus</name>
    <dbReference type="NCBI Taxonomy" id="6941"/>
    <lineage>
        <taxon>Eukaryota</taxon>
        <taxon>Metazoa</taxon>
        <taxon>Ecdysozoa</taxon>
        <taxon>Arthropoda</taxon>
        <taxon>Chelicerata</taxon>
        <taxon>Arachnida</taxon>
        <taxon>Acari</taxon>
        <taxon>Parasitiformes</taxon>
        <taxon>Ixodida</taxon>
        <taxon>Ixodoidea</taxon>
        <taxon>Ixodidae</taxon>
        <taxon>Rhipicephalinae</taxon>
        <taxon>Rhipicephalus</taxon>
        <taxon>Boophilus</taxon>
    </lineage>
</organism>
<proteinExistence type="predicted"/>
<name>A0A9J6EZE8_RHIMP</name>
<dbReference type="AlphaFoldDB" id="A0A9J6EZE8"/>
<dbReference type="Proteomes" id="UP000821866">
    <property type="component" value="Chromosome 1"/>
</dbReference>
<protein>
    <submittedName>
        <fullName evidence="1">Uncharacterized protein</fullName>
    </submittedName>
</protein>
<keyword evidence="2" id="KW-1185">Reference proteome</keyword>
<accession>A0A9J6EZE8</accession>
<sequence length="346" mass="39570">MKFLLVVEGLMSASSKFPCPFCRTNPKKRVESGASITEFNTPPLLRAAKNMREDSLNEANGMKNVPLFNKKQSFLIPDVMHMGICIMNRLIDGLLVDAEDHDNRAKVLNPKASSSTPKRIIHEINNYGVKFDVWHDEHIGMTLTSLTGGEMKRPLKLLPDKLPGSLPAQTEAKTVRLWKLFEEVLDHFEQNVDGLSVQNKAYQFFEAFLELGKECKGYGPERVTPYVYILVHHATSKHETCKCFGWFSSQGIEKKNDILKHLHHSKTNKWNTAQDALKLAKRLEVADYVLISRAYRKLGAKYWYEGLIQEIRAKRRRCADEDSETEVPLSVENKQGRVAHNFGRWV</sequence>